<evidence type="ECO:0000256" key="2">
    <source>
        <dbReference type="ARBA" id="ARBA00022525"/>
    </source>
</evidence>
<dbReference type="InterPro" id="IPR011049">
    <property type="entry name" value="Serralysin-like_metalloprot_C"/>
</dbReference>
<feature type="domain" description="Peptidase M10 serralysin C-terminal" evidence="4">
    <location>
        <begin position="12"/>
        <end position="62"/>
    </location>
</feature>
<evidence type="ECO:0000313" key="6">
    <source>
        <dbReference type="Proteomes" id="UP000432089"/>
    </source>
</evidence>
<sequence length="131" mass="13218">LANTILGNGAANTIAGGGGNDTLKGYAGADTFVFNTLLDAKQNVDTIADFAVGQDRIALDGAIFRALDLGSLKASDFVIGKLAATADQNVIYDSGTGKLFYDADGAGGAAQVQFASLSPGLKLAADSFIIL</sequence>
<accession>A0A7V7TUJ9</accession>
<keyword evidence="6" id="KW-1185">Reference proteome</keyword>
<feature type="non-terminal residue" evidence="5">
    <location>
        <position position="1"/>
    </location>
</feature>
<organism evidence="5 6">
    <name type="scientific">Plantimonas leprariae</name>
    <dbReference type="NCBI Taxonomy" id="2615207"/>
    <lineage>
        <taxon>Bacteria</taxon>
        <taxon>Pseudomonadati</taxon>
        <taxon>Pseudomonadota</taxon>
        <taxon>Alphaproteobacteria</taxon>
        <taxon>Hyphomicrobiales</taxon>
        <taxon>Aurantimonadaceae</taxon>
        <taxon>Plantimonas</taxon>
    </lineage>
</organism>
<dbReference type="AlphaFoldDB" id="A0A7V7TUJ9"/>
<dbReference type="Gene3D" id="2.150.10.10">
    <property type="entry name" value="Serralysin-like metalloprotease, C-terminal"/>
    <property type="match status" value="1"/>
</dbReference>
<comment type="caution">
    <text evidence="5">The sequence shown here is derived from an EMBL/GenBank/DDBJ whole genome shotgun (WGS) entry which is preliminary data.</text>
</comment>
<evidence type="ECO:0000259" key="4">
    <source>
        <dbReference type="Pfam" id="PF08548"/>
    </source>
</evidence>
<proteinExistence type="predicted"/>
<evidence type="ECO:0000313" key="5">
    <source>
        <dbReference type="EMBL" id="KAB0676081.1"/>
    </source>
</evidence>
<name>A0A7V7TUJ9_9HYPH</name>
<dbReference type="GO" id="GO:0005509">
    <property type="term" value="F:calcium ion binding"/>
    <property type="evidence" value="ECO:0007669"/>
    <property type="project" value="InterPro"/>
</dbReference>
<dbReference type="Proteomes" id="UP000432089">
    <property type="component" value="Unassembled WGS sequence"/>
</dbReference>
<reference evidence="5 6" key="1">
    <citation type="submission" date="2019-09" db="EMBL/GenBank/DDBJ databases">
        <title>YIM 132180 draft genome.</title>
        <authorList>
            <person name="Zhang K."/>
        </authorList>
    </citation>
    <scope>NUCLEOTIDE SEQUENCE [LARGE SCALE GENOMIC DNA]</scope>
    <source>
        <strain evidence="5 6">YIM 132180</strain>
    </source>
</reference>
<dbReference type="SUPFAM" id="SSF51120">
    <property type="entry name" value="beta-Roll"/>
    <property type="match status" value="1"/>
</dbReference>
<dbReference type="EMBL" id="VZDO01000026">
    <property type="protein sequence ID" value="KAB0676081.1"/>
    <property type="molecule type" value="Genomic_DNA"/>
</dbReference>
<dbReference type="RefSeq" id="WP_202618058.1">
    <property type="nucleotide sequence ID" value="NZ_VZDO01000026.1"/>
</dbReference>
<evidence type="ECO:0000256" key="1">
    <source>
        <dbReference type="ARBA" id="ARBA00004613"/>
    </source>
</evidence>
<dbReference type="InterPro" id="IPR013858">
    <property type="entry name" value="Peptidase_M10B_C"/>
</dbReference>
<dbReference type="GO" id="GO:0005615">
    <property type="term" value="C:extracellular space"/>
    <property type="evidence" value="ECO:0007669"/>
    <property type="project" value="InterPro"/>
</dbReference>
<comment type="subcellular location">
    <subcellularLocation>
        <location evidence="1">Secreted</location>
    </subcellularLocation>
</comment>
<keyword evidence="3" id="KW-0677">Repeat</keyword>
<protein>
    <submittedName>
        <fullName evidence="5">Calcium-binding protein</fullName>
    </submittedName>
</protein>
<evidence type="ECO:0000256" key="3">
    <source>
        <dbReference type="ARBA" id="ARBA00022737"/>
    </source>
</evidence>
<keyword evidence="2" id="KW-0964">Secreted</keyword>
<dbReference type="Pfam" id="PF08548">
    <property type="entry name" value="Peptidase_M10_C"/>
    <property type="match status" value="1"/>
</dbReference>
<gene>
    <name evidence="5" type="ORF">F6X38_22025</name>
</gene>